<evidence type="ECO:0000313" key="11">
    <source>
        <dbReference type="EMBL" id="PTB95828.1"/>
    </source>
</evidence>
<reference evidence="13" key="3">
    <citation type="journal article" date="2019" name="Int. J. Syst. Evol. Microbiol.">
        <title>The Global Catalogue of Microorganisms (GCM) 10K type strain sequencing project: providing services to taxonomists for standard genome sequencing and annotation.</title>
        <authorList>
            <consortium name="The Broad Institute Genomics Platform"/>
            <consortium name="The Broad Institute Genome Sequencing Center for Infectious Disease"/>
            <person name="Wu L."/>
            <person name="Ma J."/>
        </authorList>
    </citation>
    <scope>NUCLEOTIDE SEQUENCE [LARGE SCALE GENOMIC DNA]</scope>
    <source>
        <strain evidence="13">CGMCC 1.10832</strain>
    </source>
</reference>
<feature type="binding site" evidence="7">
    <location>
        <position position="88"/>
    </location>
    <ligand>
        <name>substrate</name>
    </ligand>
</feature>
<dbReference type="GO" id="GO:0005737">
    <property type="term" value="C:cytoplasm"/>
    <property type="evidence" value="ECO:0007669"/>
    <property type="project" value="TreeGrafter"/>
</dbReference>
<reference evidence="10" key="1">
    <citation type="journal article" date="2014" name="Int. J. Syst. Evol. Microbiol.">
        <title>Complete genome of a new Firmicutes species belonging to the dominant human colonic microbiota ('Ruminococcus bicirculans') reveals two chromosomes and a selective capacity to utilize plant glucans.</title>
        <authorList>
            <consortium name="NISC Comparative Sequencing Program"/>
            <person name="Wegmann U."/>
            <person name="Louis P."/>
            <person name="Goesmann A."/>
            <person name="Henrissat B."/>
            <person name="Duncan S.H."/>
            <person name="Flint H.J."/>
        </authorList>
    </citation>
    <scope>NUCLEOTIDE SEQUENCE</scope>
    <source>
        <strain evidence="10">CGMCC 1.10832</strain>
    </source>
</reference>
<evidence type="ECO:0000259" key="9">
    <source>
        <dbReference type="Pfam" id="PF01712"/>
    </source>
</evidence>
<dbReference type="AlphaFoldDB" id="A0A2T4DQ10"/>
<dbReference type="GO" id="GO:0005524">
    <property type="term" value="F:ATP binding"/>
    <property type="evidence" value="ECO:0007669"/>
    <property type="project" value="UniProtKB-KW"/>
</dbReference>
<dbReference type="SUPFAM" id="SSF52540">
    <property type="entry name" value="P-loop containing nucleoside triphosphate hydrolases"/>
    <property type="match status" value="1"/>
</dbReference>
<dbReference type="Pfam" id="PF01712">
    <property type="entry name" value="dNK"/>
    <property type="match status" value="1"/>
</dbReference>
<dbReference type="PIRSF" id="PIRSF000705">
    <property type="entry name" value="DNK"/>
    <property type="match status" value="1"/>
</dbReference>
<feature type="binding site" evidence="7">
    <location>
        <position position="47"/>
    </location>
    <ligand>
        <name>substrate</name>
    </ligand>
</feature>
<name>A0A2T4DQ10_9BACT</name>
<evidence type="ECO:0000256" key="6">
    <source>
        <dbReference type="PIRSR" id="PIRSR000705-1"/>
    </source>
</evidence>
<evidence type="ECO:0000256" key="1">
    <source>
        <dbReference type="ARBA" id="ARBA00007420"/>
    </source>
</evidence>
<dbReference type="InterPro" id="IPR031314">
    <property type="entry name" value="DNK_dom"/>
</dbReference>
<dbReference type="GO" id="GO:0019136">
    <property type="term" value="F:deoxynucleoside kinase activity"/>
    <property type="evidence" value="ECO:0007669"/>
    <property type="project" value="InterPro"/>
</dbReference>
<keyword evidence="3 8" id="KW-0547">Nucleotide-binding</keyword>
<dbReference type="EMBL" id="PYVU01000083">
    <property type="protein sequence ID" value="PTB95828.1"/>
    <property type="molecule type" value="Genomic_DNA"/>
</dbReference>
<keyword evidence="5 8" id="KW-0067">ATP-binding</keyword>
<keyword evidence="2" id="KW-0808">Transferase</keyword>
<dbReference type="RefSeq" id="WP_188467167.1">
    <property type="nucleotide sequence ID" value="NZ_BAABHU010000015.1"/>
</dbReference>
<keyword evidence="13" id="KW-1185">Reference proteome</keyword>
<dbReference type="InterPro" id="IPR002624">
    <property type="entry name" value="DCK/DGK"/>
</dbReference>
<dbReference type="Proteomes" id="UP000636010">
    <property type="component" value="Unassembled WGS sequence"/>
</dbReference>
<dbReference type="FunFam" id="3.40.50.300:FF:000659">
    <property type="entry name" value="Deoxyguanosine kinase"/>
    <property type="match status" value="1"/>
</dbReference>
<keyword evidence="4 11" id="KW-0418">Kinase</keyword>
<dbReference type="Gene3D" id="3.40.50.300">
    <property type="entry name" value="P-loop containing nucleotide triphosphate hydrolases"/>
    <property type="match status" value="1"/>
</dbReference>
<dbReference type="InterPro" id="IPR027417">
    <property type="entry name" value="P-loop_NTPase"/>
</dbReference>
<feature type="active site" description="Proton acceptor" evidence="6">
    <location>
        <position position="82"/>
    </location>
</feature>
<evidence type="ECO:0000256" key="2">
    <source>
        <dbReference type="ARBA" id="ARBA00022679"/>
    </source>
</evidence>
<dbReference type="CDD" id="cd01673">
    <property type="entry name" value="dNK"/>
    <property type="match status" value="1"/>
</dbReference>
<comment type="caution">
    <text evidence="11">The sequence shown here is derived from an EMBL/GenBank/DDBJ whole genome shotgun (WGS) entry which is preliminary data.</text>
</comment>
<protein>
    <submittedName>
        <fullName evidence="11">Deoxynucleoside kinase</fullName>
    </submittedName>
</protein>
<evidence type="ECO:0000256" key="7">
    <source>
        <dbReference type="PIRSR" id="PIRSR000705-2"/>
    </source>
</evidence>
<dbReference type="Proteomes" id="UP000240608">
    <property type="component" value="Unassembled WGS sequence"/>
</dbReference>
<evidence type="ECO:0000313" key="10">
    <source>
        <dbReference type="EMBL" id="GGC50879.1"/>
    </source>
</evidence>
<dbReference type="PANTHER" id="PTHR10513:SF35">
    <property type="entry name" value="DEOXYADENOSINE KINASE"/>
    <property type="match status" value="1"/>
</dbReference>
<evidence type="ECO:0000256" key="3">
    <source>
        <dbReference type="ARBA" id="ARBA00022741"/>
    </source>
</evidence>
<comment type="similarity">
    <text evidence="1">Belongs to the DCK/DGK family.</text>
</comment>
<evidence type="ECO:0000256" key="4">
    <source>
        <dbReference type="ARBA" id="ARBA00022777"/>
    </source>
</evidence>
<feature type="binding site" evidence="7">
    <location>
        <position position="149"/>
    </location>
    <ligand>
        <name>substrate</name>
    </ligand>
</feature>
<evidence type="ECO:0000256" key="8">
    <source>
        <dbReference type="PIRSR" id="PIRSR000705-3"/>
    </source>
</evidence>
<feature type="binding site" evidence="8">
    <location>
        <begin position="11"/>
        <end position="19"/>
    </location>
    <ligand>
        <name>ATP</name>
        <dbReference type="ChEBI" id="CHEBI:30616"/>
    </ligand>
</feature>
<feature type="binding site" evidence="7">
    <location>
        <position position="83"/>
    </location>
    <ligand>
        <name>substrate</name>
    </ligand>
</feature>
<feature type="binding site" evidence="7">
    <location>
        <position position="35"/>
    </location>
    <ligand>
        <name>substrate</name>
    </ligand>
</feature>
<feature type="domain" description="Deoxynucleoside kinase" evidence="9">
    <location>
        <begin position="7"/>
        <end position="202"/>
    </location>
</feature>
<reference evidence="10" key="4">
    <citation type="submission" date="2024-05" db="EMBL/GenBank/DDBJ databases">
        <authorList>
            <person name="Sun Q."/>
            <person name="Zhou Y."/>
        </authorList>
    </citation>
    <scope>NUCLEOTIDE SEQUENCE</scope>
    <source>
        <strain evidence="10">CGMCC 1.10832</strain>
    </source>
</reference>
<dbReference type="EMBL" id="BMEC01000015">
    <property type="protein sequence ID" value="GGC50879.1"/>
    <property type="molecule type" value="Genomic_DNA"/>
</dbReference>
<sequence length="212" mass="25199">MNKLKHIAIAGNIGAGKTTLAKKLSKHYGWHTEFEAVENNPYLVDFYKDMKMWAFHLQVYFLNSRLNQVKRIREDERTVVQDRSIYEDCYVFAKNLHQSGNMSDRDYRNYLDLFDSMSPVITPPDLLIYLRADIPKLVGQIEKRGREYEESIRIDYLKTLNQHYEEWIKQYNLGKLIIIDVNQLDYLQNVEDFALIISKIDTEMHGLFSHQR</sequence>
<reference evidence="11 12" key="2">
    <citation type="submission" date="2018-03" db="EMBL/GenBank/DDBJ databases">
        <title>Cross-interface Injection: A General Nanoliter Liquid Handling Method Applied to Single Cells Genome Amplification Automated Nanoliter Liquid Handling Applied to Single Cell Multiple Displacement Amplification.</title>
        <authorList>
            <person name="Yun J."/>
            <person name="Xu P."/>
            <person name="Xu J."/>
            <person name="Dai X."/>
            <person name="Wang Y."/>
            <person name="Zheng X."/>
            <person name="Cao C."/>
            <person name="Yi Q."/>
            <person name="Zhu Y."/>
            <person name="Wang L."/>
            <person name="Dong Z."/>
            <person name="Huang Y."/>
            <person name="Huang L."/>
            <person name="Du W."/>
        </authorList>
    </citation>
    <scope>NUCLEOTIDE SEQUENCE [LARGE SCALE GENOMIC DNA]</scope>
    <source>
        <strain evidence="11 12">Z-D1-2</strain>
    </source>
</reference>
<evidence type="ECO:0000313" key="13">
    <source>
        <dbReference type="Proteomes" id="UP000636010"/>
    </source>
</evidence>
<organism evidence="11 12">
    <name type="scientific">Marivirga lumbricoides</name>
    <dbReference type="NCBI Taxonomy" id="1046115"/>
    <lineage>
        <taxon>Bacteria</taxon>
        <taxon>Pseudomonadati</taxon>
        <taxon>Bacteroidota</taxon>
        <taxon>Cytophagia</taxon>
        <taxon>Cytophagales</taxon>
        <taxon>Marivirgaceae</taxon>
        <taxon>Marivirga</taxon>
    </lineage>
</organism>
<evidence type="ECO:0000256" key="5">
    <source>
        <dbReference type="ARBA" id="ARBA00022840"/>
    </source>
</evidence>
<proteinExistence type="inferred from homology"/>
<evidence type="ECO:0000313" key="12">
    <source>
        <dbReference type="Proteomes" id="UP000240608"/>
    </source>
</evidence>
<accession>A0A2T4DQ10</accession>
<dbReference type="InterPro" id="IPR050566">
    <property type="entry name" value="Deoxyribonucleoside_kinase"/>
</dbReference>
<gene>
    <name evidence="11" type="ORF">C9994_10020</name>
    <name evidence="10" type="ORF">GCM10011506_40760</name>
</gene>
<dbReference type="PANTHER" id="PTHR10513">
    <property type="entry name" value="DEOXYNUCLEOSIDE KINASE"/>
    <property type="match status" value="1"/>
</dbReference>
<feature type="binding site" evidence="7">
    <location>
        <position position="58"/>
    </location>
    <ligand>
        <name>substrate</name>
    </ligand>
</feature>